<evidence type="ECO:0000256" key="15">
    <source>
        <dbReference type="ARBA" id="ARBA00022824"/>
    </source>
</evidence>
<feature type="region of interest" description="Disordered" evidence="28">
    <location>
        <begin position="1105"/>
        <end position="1124"/>
    </location>
</feature>
<dbReference type="GO" id="GO:0030027">
    <property type="term" value="C:lamellipodium"/>
    <property type="evidence" value="ECO:0007669"/>
    <property type="project" value="TreeGrafter"/>
</dbReference>
<dbReference type="FunFam" id="3.40.850.10:FF:000013">
    <property type="entry name" value="unconventional myosin-IXa isoform X1"/>
    <property type="match status" value="1"/>
</dbReference>
<feature type="compositionally biased region" description="Basic and acidic residues" evidence="28">
    <location>
        <begin position="1371"/>
        <end position="1383"/>
    </location>
</feature>
<dbReference type="Gene3D" id="1.10.555.10">
    <property type="entry name" value="Rho GTPase activation protein"/>
    <property type="match status" value="1"/>
</dbReference>
<evidence type="ECO:0000256" key="7">
    <source>
        <dbReference type="ARBA" id="ARBA00022468"/>
    </source>
</evidence>
<dbReference type="SMART" id="SM00109">
    <property type="entry name" value="C1"/>
    <property type="match status" value="1"/>
</dbReference>
<feature type="compositionally biased region" description="Basic and acidic residues" evidence="28">
    <location>
        <begin position="1221"/>
        <end position="1230"/>
    </location>
</feature>
<dbReference type="SUPFAM" id="SSF48350">
    <property type="entry name" value="GTPase activation domain, GAP"/>
    <property type="match status" value="1"/>
</dbReference>
<evidence type="ECO:0000256" key="8">
    <source>
        <dbReference type="ARBA" id="ARBA00022490"/>
    </source>
</evidence>
<evidence type="ECO:0000256" key="6">
    <source>
        <dbReference type="ARBA" id="ARBA00022448"/>
    </source>
</evidence>
<feature type="compositionally biased region" description="Basic and acidic residues" evidence="28">
    <location>
        <begin position="1249"/>
        <end position="1262"/>
    </location>
</feature>
<comment type="subcellular location">
    <subcellularLocation>
        <location evidence="2">Cytoplasm</location>
    </subcellularLocation>
    <subcellularLocation>
        <location evidence="1">Endoplasmic reticulum membrane</location>
        <topology evidence="1">Single-pass type IV membrane protein</topology>
    </subcellularLocation>
</comment>
<feature type="compositionally biased region" description="Polar residues" evidence="28">
    <location>
        <begin position="1409"/>
        <end position="1423"/>
    </location>
</feature>
<evidence type="ECO:0000259" key="31">
    <source>
        <dbReference type="PROSITE" id="PS50238"/>
    </source>
</evidence>
<dbReference type="CDD" id="cd17217">
    <property type="entry name" value="RA_Myosin-IXb"/>
    <property type="match status" value="1"/>
</dbReference>
<evidence type="ECO:0000256" key="25">
    <source>
        <dbReference type="ARBA" id="ARBA00023203"/>
    </source>
</evidence>
<evidence type="ECO:0000256" key="19">
    <source>
        <dbReference type="ARBA" id="ARBA00022927"/>
    </source>
</evidence>
<dbReference type="GO" id="GO:0005884">
    <property type="term" value="C:actin filament"/>
    <property type="evidence" value="ECO:0007669"/>
    <property type="project" value="TreeGrafter"/>
</dbReference>
<dbReference type="Gene3D" id="1.20.120.720">
    <property type="entry name" value="Myosin VI head, motor domain, U50 subdomain"/>
    <property type="match status" value="1"/>
</dbReference>
<dbReference type="Gene3D" id="6.20.240.20">
    <property type="match status" value="1"/>
</dbReference>
<keyword evidence="34" id="KW-1185">Reference proteome</keyword>
<evidence type="ECO:0000256" key="1">
    <source>
        <dbReference type="ARBA" id="ARBA00004163"/>
    </source>
</evidence>
<dbReference type="Pfam" id="PF00612">
    <property type="entry name" value="IQ"/>
    <property type="match status" value="4"/>
</dbReference>
<comment type="similarity">
    <text evidence="3">Belongs to the USE1 family.</text>
</comment>
<dbReference type="SMART" id="SM00324">
    <property type="entry name" value="RhoGAP"/>
    <property type="match status" value="1"/>
</dbReference>
<keyword evidence="7" id="KW-0343">GTPase activation</keyword>
<evidence type="ECO:0000256" key="3">
    <source>
        <dbReference type="ARBA" id="ARBA00007891"/>
    </source>
</evidence>
<evidence type="ECO:0000256" key="10">
    <source>
        <dbReference type="ARBA" id="ARBA00022692"/>
    </source>
</evidence>
<dbReference type="Gene3D" id="3.30.60.20">
    <property type="match status" value="1"/>
</dbReference>
<accession>M7AMW3</accession>
<evidence type="ECO:0000256" key="24">
    <source>
        <dbReference type="ARBA" id="ARBA00023175"/>
    </source>
</evidence>
<keyword evidence="16" id="KW-0862">Zinc</keyword>
<dbReference type="GO" id="GO:0007266">
    <property type="term" value="P:Rho protein signal transduction"/>
    <property type="evidence" value="ECO:0007669"/>
    <property type="project" value="InterPro"/>
</dbReference>
<dbReference type="Gene3D" id="1.20.5.190">
    <property type="match status" value="2"/>
</dbReference>
<keyword evidence="11" id="KW-0479">Metal-binding</keyword>
<dbReference type="GO" id="GO:0072673">
    <property type="term" value="P:lamellipodium morphogenesis"/>
    <property type="evidence" value="ECO:0007669"/>
    <property type="project" value="TreeGrafter"/>
</dbReference>
<feature type="compositionally biased region" description="Basic and acidic residues" evidence="28">
    <location>
        <begin position="1177"/>
        <end position="1200"/>
    </location>
</feature>
<dbReference type="PROSITE" id="PS00479">
    <property type="entry name" value="ZF_DAG_PE_1"/>
    <property type="match status" value="1"/>
</dbReference>
<keyword evidence="21" id="KW-0175">Coiled coil</keyword>
<keyword evidence="12" id="KW-0677">Repeat</keyword>
<dbReference type="GO" id="GO:0005096">
    <property type="term" value="F:GTPase activator activity"/>
    <property type="evidence" value="ECO:0007669"/>
    <property type="project" value="UniProtKB-KW"/>
</dbReference>
<keyword evidence="23" id="KW-0472">Membrane</keyword>
<dbReference type="eggNOG" id="KOG1453">
    <property type="taxonomic scope" value="Eukaryota"/>
</dbReference>
<dbReference type="SUPFAM" id="SSF52058">
    <property type="entry name" value="L domain-like"/>
    <property type="match status" value="1"/>
</dbReference>
<evidence type="ECO:0000256" key="4">
    <source>
        <dbReference type="ARBA" id="ARBA00008314"/>
    </source>
</evidence>
<name>M7AMW3_CHEMY</name>
<dbReference type="InterPro" id="IPR027417">
    <property type="entry name" value="P-loop_NTPase"/>
</dbReference>
<dbReference type="FunFam" id="1.10.555.10:FF:000009">
    <property type="entry name" value="unconventional myosin-IXa isoform X1"/>
    <property type="match status" value="1"/>
</dbReference>
<evidence type="ECO:0000256" key="5">
    <source>
        <dbReference type="ARBA" id="ARBA00015843"/>
    </source>
</evidence>
<dbReference type="GO" id="GO:0005789">
    <property type="term" value="C:endoplasmic reticulum membrane"/>
    <property type="evidence" value="ECO:0007669"/>
    <property type="project" value="UniProtKB-SubCell"/>
</dbReference>
<dbReference type="SUPFAM" id="SSF52540">
    <property type="entry name" value="P-loop containing nucleoside triphosphate hydrolases"/>
    <property type="match status" value="3"/>
</dbReference>
<dbReference type="eggNOG" id="KOG4229">
    <property type="taxonomic scope" value="Eukaryota"/>
</dbReference>
<keyword evidence="10" id="KW-0812">Transmembrane</keyword>
<feature type="binding site" evidence="27">
    <location>
        <begin position="238"/>
        <end position="245"/>
    </location>
    <ligand>
        <name>ATP</name>
        <dbReference type="ChEBI" id="CHEBI:30616"/>
    </ligand>
</feature>
<dbReference type="InterPro" id="IPR008936">
    <property type="entry name" value="Rho_GTPase_activation_prot"/>
</dbReference>
<keyword evidence="13 27" id="KW-0547">Nucleotide-binding</keyword>
<dbReference type="SUPFAM" id="SSF54236">
    <property type="entry name" value="Ubiquitin-like"/>
    <property type="match status" value="1"/>
</dbReference>
<dbReference type="InterPro" id="IPR046989">
    <property type="entry name" value="RA_Myosin-IXb"/>
</dbReference>
<protein>
    <recommendedName>
        <fullName evidence="5">Vesicle transport protein USE1</fullName>
    </recommendedName>
    <alternativeName>
        <fullName evidence="26">USE1-like protein</fullName>
    </alternativeName>
</protein>
<dbReference type="InterPro" id="IPR036023">
    <property type="entry name" value="MYSc_Myo9"/>
</dbReference>
<dbReference type="Pfam" id="PF00788">
    <property type="entry name" value="RA"/>
    <property type="match status" value="1"/>
</dbReference>
<dbReference type="Pfam" id="PF00620">
    <property type="entry name" value="RhoGAP"/>
    <property type="match status" value="1"/>
</dbReference>
<keyword evidence="18" id="KW-0931">ER-Golgi transport</keyword>
<evidence type="ECO:0000259" key="30">
    <source>
        <dbReference type="PROSITE" id="PS50200"/>
    </source>
</evidence>
<feature type="region of interest" description="Actin-binding" evidence="27">
    <location>
        <begin position="889"/>
        <end position="911"/>
    </location>
</feature>
<evidence type="ECO:0000313" key="33">
    <source>
        <dbReference type="EMBL" id="EMP24065.1"/>
    </source>
</evidence>
<dbReference type="CDD" id="cd20884">
    <property type="entry name" value="C1_Myosin-IXb"/>
    <property type="match status" value="1"/>
</dbReference>
<dbReference type="InterPro" id="IPR000198">
    <property type="entry name" value="RhoGAP_dom"/>
</dbReference>
<dbReference type="InterPro" id="IPR000048">
    <property type="entry name" value="IQ_motif_EF-hand-BS"/>
</dbReference>
<evidence type="ECO:0000259" key="32">
    <source>
        <dbReference type="PROSITE" id="PS51456"/>
    </source>
</evidence>
<evidence type="ECO:0000256" key="12">
    <source>
        <dbReference type="ARBA" id="ARBA00022737"/>
    </source>
</evidence>
<dbReference type="Gene3D" id="3.80.20.20">
    <property type="entry name" value="Receptor L-domain"/>
    <property type="match status" value="1"/>
</dbReference>
<evidence type="ECO:0000256" key="16">
    <source>
        <dbReference type="ARBA" id="ARBA00022833"/>
    </source>
</evidence>
<dbReference type="GO" id="GO:0051015">
    <property type="term" value="F:actin filament binding"/>
    <property type="evidence" value="ECO:0007669"/>
    <property type="project" value="TreeGrafter"/>
</dbReference>
<dbReference type="GO" id="GO:0016459">
    <property type="term" value="C:myosin complex"/>
    <property type="evidence" value="ECO:0007669"/>
    <property type="project" value="UniProtKB-KW"/>
</dbReference>
<dbReference type="PROSITE" id="PS50238">
    <property type="entry name" value="RHOGAP"/>
    <property type="match status" value="1"/>
</dbReference>
<evidence type="ECO:0000313" key="34">
    <source>
        <dbReference type="Proteomes" id="UP000031443"/>
    </source>
</evidence>
<evidence type="ECO:0000256" key="14">
    <source>
        <dbReference type="ARBA" id="ARBA00022771"/>
    </source>
</evidence>
<dbReference type="Gene3D" id="1.10.10.820">
    <property type="match status" value="1"/>
</dbReference>
<dbReference type="PROSITE" id="PS50081">
    <property type="entry name" value="ZF_DAG_PE_2"/>
    <property type="match status" value="1"/>
</dbReference>
<evidence type="ECO:0000256" key="27">
    <source>
        <dbReference type="PROSITE-ProRule" id="PRU00782"/>
    </source>
</evidence>
<evidence type="ECO:0000259" key="29">
    <source>
        <dbReference type="PROSITE" id="PS50081"/>
    </source>
</evidence>
<feature type="region of interest" description="Disordered" evidence="28">
    <location>
        <begin position="1160"/>
        <end position="1200"/>
    </location>
</feature>
<feature type="region of interest" description="Disordered" evidence="28">
    <location>
        <begin position="1493"/>
        <end position="1520"/>
    </location>
</feature>
<dbReference type="FunFam" id="1.20.120.720:FF:000003">
    <property type="entry name" value="Putative unconventional myosin-IXa"/>
    <property type="match status" value="1"/>
</dbReference>
<keyword evidence="14" id="KW-0863">Zinc-finger</keyword>
<dbReference type="InterPro" id="IPR036961">
    <property type="entry name" value="Kinesin_motor_dom_sf"/>
</dbReference>
<evidence type="ECO:0000256" key="21">
    <source>
        <dbReference type="ARBA" id="ARBA00023054"/>
    </source>
</evidence>
<dbReference type="EMBL" id="KB603100">
    <property type="protein sequence ID" value="EMP24065.1"/>
    <property type="molecule type" value="Genomic_DNA"/>
</dbReference>
<dbReference type="PROSITE" id="PS50096">
    <property type="entry name" value="IQ"/>
    <property type="match status" value="3"/>
</dbReference>
<dbReference type="SUPFAM" id="SSF57889">
    <property type="entry name" value="Cysteine-rich domain"/>
    <property type="match status" value="1"/>
</dbReference>
<evidence type="ECO:0000256" key="26">
    <source>
        <dbReference type="ARBA" id="ARBA00032711"/>
    </source>
</evidence>
<keyword evidence="15" id="KW-0256">Endoplasmic reticulum</keyword>
<keyword evidence="20" id="KW-1133">Transmembrane helix</keyword>
<dbReference type="FunFam" id="1.20.58.530:FF:000009">
    <property type="entry name" value="unconventional myosin-IXb isoform X1"/>
    <property type="match status" value="1"/>
</dbReference>
<feature type="domain" description="Rho-GAP" evidence="31">
    <location>
        <begin position="1739"/>
        <end position="1927"/>
    </location>
</feature>
<dbReference type="PROSITE" id="PS50200">
    <property type="entry name" value="RA"/>
    <property type="match status" value="1"/>
</dbReference>
<evidence type="ECO:0000256" key="20">
    <source>
        <dbReference type="ARBA" id="ARBA00022989"/>
    </source>
</evidence>
<feature type="compositionally biased region" description="Basic and acidic residues" evidence="28">
    <location>
        <begin position="1284"/>
        <end position="1303"/>
    </location>
</feature>
<sequence>MSLKDAGSAVCQEKAAYNLHIYPQLSTESTTCCSVTATKDSTTSDVIKDVIHILNLDVSKHYVLVEVKESGGEEWVLDLNDSPVHRVLLWPRRAQDEHPQNDGYYFLLQERDTDGTIKYVHMQLVSKEKDARRLVERGFLPWHQEDFDDLCNLSNLTETTLLENLKRRFLKHKIYTYAGSILIAINPFKFLPIYNPKYVKMYENHQLGKLEPHIFAIADVAYHTMLKKHVNQCIVISGESGSGKTQSTNFLIHCLTALSQKGYASGVERTILGAGPVLEAFGNAKTAHNNNSSRFGKFIQVNYLENGIVRGAVVEKYLLEKSRLVSQEKDERNYHVFYYLLLGVSEEERKEFHLKQPEDYFYLNQHNLKIEDGEDLRHDFERLKQAMEMVGFLPATKKQIFSVLSAILYLGNVTYKKRATGRDEGLEVGPPEVLDTLSQLLKVKREILVEVLTKRKTVTANDKLILPYSLSEAITARDSMAKSLYSALFDWIVLRINHALLNKKDMEESVTCLSIGVLDIFGFEDFETNSFEQFCINYANEQLQYYFNQHIFKLEQEEYQSEGIAWHNIDYTDNVTCIHLISKKPTGLFYLLDEESNFPHATSQTLLAKFKQQHEENKFFVGTPVKEPAFIIRHFAGKVKYQIKDFREKNMDYMRPDIVALLRSSDSAYVRELIGMDPVAVFRWAILRAAIRAMAVFAEAGRQRAQKTAGVDFREKNMDYMRPDIVALLRSSDSAYVRELIGMDPVAVFRWAILRAAIRAMAVFAEAGRQRAQKTAGVVRHGPRVPLGELQRANTPVEKVYRCSVLDFSFDCSEDFDINAFEDIIAFYESKKKSRGTKQKQIIPKNLLDSKSLKLIVSMTLHDRTTKSLLHLHKKKKPPSISAQFQNSLNKLLETLGKAEPFFIRCIRSNAEKRELFFDEGLVLQQLRYTGMLETVRIRRSGYSAKYTFQDFKDQFQVLLPQNAKASKEEISAHLNKLKLDKNNYQIGKTKVFMKEVERQMLQDTLHKEVIRKIVLLQSWLRMVLERRHFLRMRQATITLQTCWRSYHIRRALERTNAAIYIQSVWRGYRERESYHQQRKRISLLQALVRGHLQRKRFQQMIVEKQQEMQQAQEGEASVSPEDGNELALEQLAVKPEMQPDQGVEQMAAGVDGAQNDRDEKLSQATEKAIPSQKSITDVHEKLTSSREKRESRRQRGLEHNKLQNKHVLFPLEEQSLVCHEEKTSEKETPETVQEPNKFTAEDTVLPKGTEEERIPVEENKTLSDTQVPGEILDSEVSFPKQSNESKQEILDDKDIDKVKIQENQKNQVKGSQSFTCPERPSDLSLNVKKNLAPTRSFQTADENYGNKNKHRILKVDKDLDSPPSFQIQRYLHDQGELRDKREKWKGKRQSEAGQNDVLSQSLDERNRTGQSPQTLLVKSNEQLSPLDSVVSVQPPNQPMDAKSTFKSPLRKLLGKKPDKKYIKESPDVMEEGENLPLLSCILMSEAVESQKLSEAPSGHLRRPQAGERPVKETSKGKRNRNIKISKVSAVSEKWPPSVFREITNANELKYLDEFLLNKINDLNSQKSATECLFFEATEKFRGNIKTMYSVPNGQIHVGYKDLIENYQLLVINLAREREQKDVNLVLNLFQSLLDEFSRGYAKKEVSEQHKQSKTQKKKRKQERAIEEHNGHVFTSYQVSIRQSCEQCSSYIWPMEKACLCSICKLICHKKCMSKTQSCCTSPCGKKNDQGVDSRHFGVCVSSLISDKNSVPVVMEKLLEYVEMHGLYTEGIYRKSGSANRMRELKQLLQTDPNSVKLENYPIHTITGILKQWLRELPDPLMTFAQYGDFLRAVELPEKQEQLVAIYSVLEQLPQANHNTLERLIFHLVKVALIEDVNRMSPNALAIVFAPCLLRCPDNSDPLTSMKDVSKTTMCVEMLIKEQMRKYKIKMGEINQLEAAESIAFRRLSSLRQNTSKSSQDRGNDNSFPELRSLQEEDEVSDVDNREKEILIERIQSIKEEKEDITYRLPELDQQGSDEENLDSETSASTESLPEDRIGRLDTEGTMLSEIQCHGRCPSVPAKDSCGGSNVSLPLASTVSSVTRRRPSSMLVKMKVPCRNPVMPTANIKLPYGITKMTESQGRTLAEESQPVVRRRDRLARRTDKIHSVYIAQGSVVAQTQEPLDEYEPTAKVKRSKPAPELLNEYSRKVDFLKGMLEAEKLSSSAEKALANQFLAPGRTPTTTKERTPATKMVHLQTKARYTGKMRSELLGTDPLSVNESEELNLRKRKGLASEEKQSAADLDAVLQHHRSMQEKLAEEMLSLARSLKNNTLAAQNVIKQDNQICSGDRRVADGSLLHLQCLKQSIQCTTKAHLLPLLGLPAPTDEGAEPTVCFYPEKLEGLICGSMDIRNNLTRLNMLENCTVIEGHLQILLMFKTKPEDFRELSFPKLTMITDYLLLFRVYGLESLKGLFPNLTVIRGTHLFFNYALVIFEMVHLKEIGLYNLMNITRGSVRIEKNNELCYLSTIDWSRILDSVEDNYIVANKDDTEECGDVCPGTVKGKSNCPPTVINGIFIERCWTHDHCQRGKLLQLIL</sequence>
<feature type="compositionally biased region" description="Basic and acidic residues" evidence="28">
    <location>
        <begin position="1505"/>
        <end position="1516"/>
    </location>
</feature>
<dbReference type="InterPro" id="IPR029071">
    <property type="entry name" value="Ubiquitin-like_domsf"/>
</dbReference>
<evidence type="ECO:0000256" key="23">
    <source>
        <dbReference type="ARBA" id="ARBA00023136"/>
    </source>
</evidence>
<dbReference type="GO" id="GO:0000146">
    <property type="term" value="F:microfilament motor activity"/>
    <property type="evidence" value="ECO:0007669"/>
    <property type="project" value="InterPro"/>
</dbReference>
<comment type="similarity">
    <text evidence="4 27">Belongs to the TRAFAC class myosin-kinesin ATPase superfamily. Myosin family.</text>
</comment>
<dbReference type="FunFam" id="1.20.5.190:FF:000013">
    <property type="entry name" value="unconventional myosin-IXa isoform X2"/>
    <property type="match status" value="1"/>
</dbReference>
<dbReference type="InterPro" id="IPR019150">
    <property type="entry name" value="Vesicle_transport_protein_Use1"/>
</dbReference>
<dbReference type="GO" id="GO:0005524">
    <property type="term" value="F:ATP binding"/>
    <property type="evidence" value="ECO:0007669"/>
    <property type="project" value="UniProtKB-UniRule"/>
</dbReference>
<proteinExistence type="inferred from homology"/>
<keyword evidence="8" id="KW-0963">Cytoplasm</keyword>
<feature type="domain" description="Ras-associating" evidence="30">
    <location>
        <begin position="15"/>
        <end position="113"/>
    </location>
</feature>
<keyword evidence="6" id="KW-0813">Transport</keyword>
<dbReference type="PRINTS" id="PR00193">
    <property type="entry name" value="MYOSINHEAVY"/>
</dbReference>
<dbReference type="Pfam" id="PF01030">
    <property type="entry name" value="Recep_L_domain"/>
    <property type="match status" value="1"/>
</dbReference>
<dbReference type="Gene3D" id="1.20.58.530">
    <property type="match status" value="2"/>
</dbReference>
<dbReference type="GO" id="GO:0030048">
    <property type="term" value="P:actin filament-based movement"/>
    <property type="evidence" value="ECO:0007669"/>
    <property type="project" value="InterPro"/>
</dbReference>
<dbReference type="CDD" id="cd01385">
    <property type="entry name" value="MYSc_Myo9"/>
    <property type="match status" value="1"/>
</dbReference>
<evidence type="ECO:0000256" key="13">
    <source>
        <dbReference type="ARBA" id="ARBA00022741"/>
    </source>
</evidence>
<evidence type="ECO:0000256" key="22">
    <source>
        <dbReference type="ARBA" id="ARBA00023123"/>
    </source>
</evidence>
<keyword evidence="19" id="KW-0653">Protein transport</keyword>
<feature type="compositionally biased region" description="Polar residues" evidence="28">
    <location>
        <begin position="1392"/>
        <end position="1402"/>
    </location>
</feature>
<dbReference type="InterPro" id="IPR028557">
    <property type="entry name" value="RhoGAP_myosin_IXB"/>
</dbReference>
<keyword evidence="22 27" id="KW-0518">Myosin</keyword>
<dbReference type="InterPro" id="IPR000159">
    <property type="entry name" value="RA_dom"/>
</dbReference>
<dbReference type="Pfam" id="PF00063">
    <property type="entry name" value="Myosin_head"/>
    <property type="match status" value="2"/>
</dbReference>
<dbReference type="GO" id="GO:0015031">
    <property type="term" value="P:protein transport"/>
    <property type="evidence" value="ECO:0007669"/>
    <property type="project" value="UniProtKB-KW"/>
</dbReference>
<dbReference type="FunFam" id="3.40.850.10:FF:000008">
    <property type="entry name" value="Putative unconventional myosin-IXa"/>
    <property type="match status" value="1"/>
</dbReference>
<gene>
    <name evidence="33" type="ORF">UY3_18702</name>
</gene>
<feature type="compositionally biased region" description="Polar residues" evidence="28">
    <location>
        <begin position="1304"/>
        <end position="1316"/>
    </location>
</feature>
<evidence type="ECO:0000256" key="28">
    <source>
        <dbReference type="SAM" id="MobiDB-lite"/>
    </source>
</evidence>
<evidence type="ECO:0000256" key="17">
    <source>
        <dbReference type="ARBA" id="ARBA00022840"/>
    </source>
</evidence>
<evidence type="ECO:0000256" key="11">
    <source>
        <dbReference type="ARBA" id="ARBA00022723"/>
    </source>
</evidence>
<dbReference type="Gene3D" id="3.10.20.90">
    <property type="entry name" value="Phosphatidylinositol 3-kinase Catalytic Subunit, Chain A, domain 1"/>
    <property type="match status" value="1"/>
</dbReference>
<feature type="domain" description="Phorbol-ester/DAG-type" evidence="29">
    <location>
        <begin position="1671"/>
        <end position="1720"/>
    </location>
</feature>
<dbReference type="FunFam" id="1.10.10.820:FF:000003">
    <property type="entry name" value="unconventional myosin-IXa isoform X1"/>
    <property type="match status" value="1"/>
</dbReference>
<feature type="compositionally biased region" description="Basic residues" evidence="28">
    <location>
        <begin position="1652"/>
        <end position="1662"/>
    </location>
</feature>
<dbReference type="GO" id="GO:0016887">
    <property type="term" value="F:ATP hydrolysis activity"/>
    <property type="evidence" value="ECO:0007669"/>
    <property type="project" value="TreeGrafter"/>
</dbReference>
<dbReference type="InterPro" id="IPR046349">
    <property type="entry name" value="C1-like_sf"/>
</dbReference>
<evidence type="ECO:0000256" key="18">
    <source>
        <dbReference type="ARBA" id="ARBA00022892"/>
    </source>
</evidence>
<dbReference type="InterPro" id="IPR000494">
    <property type="entry name" value="Rcpt_L-dom"/>
</dbReference>
<evidence type="ECO:0000256" key="2">
    <source>
        <dbReference type="ARBA" id="ARBA00004496"/>
    </source>
</evidence>
<dbReference type="PANTHER" id="PTHR46184">
    <property type="entry name" value="UNCONVENTIONAL MYOSIN-IXB-LIKE PROTEIN"/>
    <property type="match status" value="1"/>
</dbReference>
<dbReference type="SMART" id="SM00314">
    <property type="entry name" value="RA"/>
    <property type="match status" value="1"/>
</dbReference>
<dbReference type="InterPro" id="IPR046987">
    <property type="entry name" value="Myo9"/>
</dbReference>
<organism evidence="33 34">
    <name type="scientific">Chelonia mydas</name>
    <name type="common">Green sea-turtle</name>
    <name type="synonym">Chelonia agassizi</name>
    <dbReference type="NCBI Taxonomy" id="8469"/>
    <lineage>
        <taxon>Eukaryota</taxon>
        <taxon>Metazoa</taxon>
        <taxon>Chordata</taxon>
        <taxon>Craniata</taxon>
        <taxon>Vertebrata</taxon>
        <taxon>Euteleostomi</taxon>
        <taxon>Archelosauria</taxon>
        <taxon>Testudinata</taxon>
        <taxon>Testudines</taxon>
        <taxon>Cryptodira</taxon>
        <taxon>Durocryptodira</taxon>
        <taxon>Americhelydia</taxon>
        <taxon>Chelonioidea</taxon>
        <taxon>Cheloniidae</taxon>
        <taxon>Chelonia</taxon>
    </lineage>
</organism>
<dbReference type="GO" id="GO:0008270">
    <property type="term" value="F:zinc ion binding"/>
    <property type="evidence" value="ECO:0007669"/>
    <property type="project" value="UniProtKB-KW"/>
</dbReference>
<keyword evidence="24 27" id="KW-0505">Motor protein</keyword>
<dbReference type="Pfam" id="PF09753">
    <property type="entry name" value="Use1"/>
    <property type="match status" value="1"/>
</dbReference>
<feature type="region of interest" description="Disordered" evidence="28">
    <location>
        <begin position="1221"/>
        <end position="1423"/>
    </location>
</feature>
<dbReference type="PROSITE" id="PS51456">
    <property type="entry name" value="MYOSIN_MOTOR"/>
    <property type="match status" value="1"/>
</dbReference>
<feature type="region of interest" description="Disordered" evidence="28">
    <location>
        <begin position="1645"/>
        <end position="1665"/>
    </location>
</feature>
<keyword evidence="17 27" id="KW-0067">ATP-binding</keyword>
<dbReference type="Gene3D" id="3.40.850.10">
    <property type="entry name" value="Kinesin motor domain"/>
    <property type="match status" value="2"/>
</dbReference>
<keyword evidence="9" id="KW-0597">Phosphoprotein</keyword>
<reference evidence="34" key="1">
    <citation type="journal article" date="2013" name="Nat. Genet.">
        <title>The draft genomes of soft-shell turtle and green sea turtle yield insights into the development and evolution of the turtle-specific body plan.</title>
        <authorList>
            <person name="Wang Z."/>
            <person name="Pascual-Anaya J."/>
            <person name="Zadissa A."/>
            <person name="Li W."/>
            <person name="Niimura Y."/>
            <person name="Huang Z."/>
            <person name="Li C."/>
            <person name="White S."/>
            <person name="Xiong Z."/>
            <person name="Fang D."/>
            <person name="Wang B."/>
            <person name="Ming Y."/>
            <person name="Chen Y."/>
            <person name="Zheng Y."/>
            <person name="Kuraku S."/>
            <person name="Pignatelli M."/>
            <person name="Herrero J."/>
            <person name="Beal K."/>
            <person name="Nozawa M."/>
            <person name="Li Q."/>
            <person name="Wang J."/>
            <person name="Zhang H."/>
            <person name="Yu L."/>
            <person name="Shigenobu S."/>
            <person name="Wang J."/>
            <person name="Liu J."/>
            <person name="Flicek P."/>
            <person name="Searle S."/>
            <person name="Wang J."/>
            <person name="Kuratani S."/>
            <person name="Yin Y."/>
            <person name="Aken B."/>
            <person name="Zhang G."/>
            <person name="Irie N."/>
        </authorList>
    </citation>
    <scope>NUCLEOTIDE SEQUENCE [LARGE SCALE GENOMIC DNA]</scope>
</reference>
<dbReference type="CDD" id="cd15860">
    <property type="entry name" value="SNARE_USE1"/>
    <property type="match status" value="1"/>
</dbReference>
<dbReference type="GO" id="GO:0016192">
    <property type="term" value="P:vesicle-mediated transport"/>
    <property type="evidence" value="ECO:0007669"/>
    <property type="project" value="UniProtKB-KW"/>
</dbReference>
<dbReference type="InterPro" id="IPR001609">
    <property type="entry name" value="Myosin_head_motor_dom-like"/>
</dbReference>
<dbReference type="Proteomes" id="UP000031443">
    <property type="component" value="Unassembled WGS sequence"/>
</dbReference>
<dbReference type="FunFam" id="1.20.58.530:FF:000005">
    <property type="entry name" value="unconventional myosin-IXa isoform X1"/>
    <property type="match status" value="1"/>
</dbReference>
<dbReference type="InterPro" id="IPR036941">
    <property type="entry name" value="Rcpt_L-dom_sf"/>
</dbReference>
<dbReference type="STRING" id="8469.M7AMW3"/>
<dbReference type="InterPro" id="IPR002219">
    <property type="entry name" value="PKC_DAG/PE"/>
</dbReference>
<dbReference type="GO" id="GO:0001726">
    <property type="term" value="C:ruffle"/>
    <property type="evidence" value="ECO:0007669"/>
    <property type="project" value="TreeGrafter"/>
</dbReference>
<feature type="domain" description="Myosin motor" evidence="32">
    <location>
        <begin position="145"/>
        <end position="1007"/>
    </location>
</feature>
<dbReference type="SMART" id="SM00242">
    <property type="entry name" value="MYSc"/>
    <property type="match status" value="1"/>
</dbReference>
<feature type="region of interest" description="Disordered" evidence="28">
    <location>
        <begin position="1953"/>
        <end position="1983"/>
    </location>
</feature>
<dbReference type="SMART" id="SM00015">
    <property type="entry name" value="IQ"/>
    <property type="match status" value="4"/>
</dbReference>
<evidence type="ECO:0000256" key="9">
    <source>
        <dbReference type="ARBA" id="ARBA00022553"/>
    </source>
</evidence>
<dbReference type="CDD" id="cd04407">
    <property type="entry name" value="RhoGAP_myosin_IXB"/>
    <property type="match status" value="1"/>
</dbReference>
<dbReference type="PANTHER" id="PTHR46184:SF2">
    <property type="entry name" value="UNCONVENTIONAL MYOSIN-IXB"/>
    <property type="match status" value="1"/>
</dbReference>
<keyword evidence="25 27" id="KW-0009">Actin-binding</keyword>
<feature type="region of interest" description="Disordered" evidence="28">
    <location>
        <begin position="2006"/>
        <end position="2038"/>
    </location>
</feature>